<dbReference type="PANTHER" id="PTHR12215:SF10">
    <property type="entry name" value="L-AMINOADIPATE-SEMIALDEHYDE DEHYDROGENASE-PHOSPHOPANTETHEINYL TRANSFERASE"/>
    <property type="match status" value="1"/>
</dbReference>
<dbReference type="PANTHER" id="PTHR12215">
    <property type="entry name" value="PHOSPHOPANTETHEINE TRANSFERASE"/>
    <property type="match status" value="1"/>
</dbReference>
<dbReference type="Pfam" id="PF01648">
    <property type="entry name" value="ACPS"/>
    <property type="match status" value="1"/>
</dbReference>
<reference evidence="4" key="1">
    <citation type="submission" date="2020-08" db="EMBL/GenBank/DDBJ databases">
        <authorList>
            <person name="Hu Y."/>
            <person name="Nguyen S.V."/>
            <person name="Li F."/>
            <person name="Fanning S."/>
        </authorList>
    </citation>
    <scope>NUCLEOTIDE SEQUENCE</scope>
    <source>
        <strain evidence="4">SYSU D8009</strain>
    </source>
</reference>
<evidence type="ECO:0000313" key="4">
    <source>
        <dbReference type="EMBL" id="MBC4017171.1"/>
    </source>
</evidence>
<sequence>MLALLDAVERARAARFVFARLRVEFVAAHALARIALARATGASADAFRFRTGPNGKPEALLDGSAVPVAFSLSHTRGMVGVAVAAVPGLRLGFDLEAAGRMISANLVSQIFRPEELRWLGSLPPEAQGPGMMRLWTLTEAFIKATGLGLSEDLSTFWFELPPVIRFAPNAAEVGQTWSFAQRLVMDEVFAAVAASPVQDLKVAWEETSLEALLGH</sequence>
<dbReference type="InterPro" id="IPR050559">
    <property type="entry name" value="P-Pant_transferase_sf"/>
</dbReference>
<dbReference type="GO" id="GO:0008897">
    <property type="term" value="F:holo-[acyl-carrier-protein] synthase activity"/>
    <property type="evidence" value="ECO:0007669"/>
    <property type="project" value="InterPro"/>
</dbReference>
<dbReference type="Gene3D" id="3.90.470.20">
    <property type="entry name" value="4'-phosphopantetheinyl transferase domain"/>
    <property type="match status" value="2"/>
</dbReference>
<evidence type="ECO:0000256" key="1">
    <source>
        <dbReference type="ARBA" id="ARBA00010990"/>
    </source>
</evidence>
<accession>A0A9X0UET4</accession>
<dbReference type="EMBL" id="JACOMF010000024">
    <property type="protein sequence ID" value="MBC4017171.1"/>
    <property type="molecule type" value="Genomic_DNA"/>
</dbReference>
<dbReference type="InterPro" id="IPR008278">
    <property type="entry name" value="4-PPantetheinyl_Trfase_dom"/>
</dbReference>
<evidence type="ECO:0000259" key="3">
    <source>
        <dbReference type="Pfam" id="PF01648"/>
    </source>
</evidence>
<dbReference type="GO" id="GO:0000287">
    <property type="term" value="F:magnesium ion binding"/>
    <property type="evidence" value="ECO:0007669"/>
    <property type="project" value="InterPro"/>
</dbReference>
<dbReference type="SUPFAM" id="SSF56214">
    <property type="entry name" value="4'-phosphopantetheinyl transferase"/>
    <property type="match status" value="2"/>
</dbReference>
<dbReference type="InterPro" id="IPR037143">
    <property type="entry name" value="4-PPantetheinyl_Trfase_dom_sf"/>
</dbReference>
<dbReference type="RefSeq" id="WP_186771939.1">
    <property type="nucleotide sequence ID" value="NZ_JACOMF010000024.1"/>
</dbReference>
<dbReference type="Proteomes" id="UP000600101">
    <property type="component" value="Unassembled WGS sequence"/>
</dbReference>
<keyword evidence="2 4" id="KW-0808">Transferase</keyword>
<dbReference type="GO" id="GO:0005829">
    <property type="term" value="C:cytosol"/>
    <property type="evidence" value="ECO:0007669"/>
    <property type="project" value="TreeGrafter"/>
</dbReference>
<protein>
    <submittedName>
        <fullName evidence="4">4'-phosphopantetheinyl transferase superfamily protein</fullName>
    </submittedName>
</protein>
<comment type="similarity">
    <text evidence="1">Belongs to the P-Pant transferase superfamily. Gsp/Sfp/HetI/AcpT family.</text>
</comment>
<gene>
    <name evidence="4" type="ORF">H7965_17815</name>
</gene>
<dbReference type="GO" id="GO:0019878">
    <property type="term" value="P:lysine biosynthetic process via aminoadipic acid"/>
    <property type="evidence" value="ECO:0007669"/>
    <property type="project" value="TreeGrafter"/>
</dbReference>
<organism evidence="4 5">
    <name type="scientific">Siccirubricoccus deserti</name>
    <dbReference type="NCBI Taxonomy" id="2013562"/>
    <lineage>
        <taxon>Bacteria</taxon>
        <taxon>Pseudomonadati</taxon>
        <taxon>Pseudomonadota</taxon>
        <taxon>Alphaproteobacteria</taxon>
        <taxon>Acetobacterales</taxon>
        <taxon>Roseomonadaceae</taxon>
        <taxon>Siccirubricoccus</taxon>
    </lineage>
</organism>
<comment type="caution">
    <text evidence="4">The sequence shown here is derived from an EMBL/GenBank/DDBJ whole genome shotgun (WGS) entry which is preliminary data.</text>
</comment>
<proteinExistence type="inferred from homology"/>
<dbReference type="AlphaFoldDB" id="A0A9X0UET4"/>
<evidence type="ECO:0000313" key="5">
    <source>
        <dbReference type="Proteomes" id="UP000600101"/>
    </source>
</evidence>
<keyword evidence="5" id="KW-1185">Reference proteome</keyword>
<name>A0A9X0UET4_9PROT</name>
<feature type="domain" description="4'-phosphopantetheinyl transferase" evidence="3">
    <location>
        <begin position="91"/>
        <end position="168"/>
    </location>
</feature>
<evidence type="ECO:0000256" key="2">
    <source>
        <dbReference type="ARBA" id="ARBA00022679"/>
    </source>
</evidence>